<dbReference type="GO" id="GO:0007165">
    <property type="term" value="P:signal transduction"/>
    <property type="evidence" value="ECO:0007669"/>
    <property type="project" value="InterPro"/>
</dbReference>
<sequence>MASETSEMELLFNDDAQLTKCMRIRVQSLQQKNTKPQEGEMLLRANQFIYRLDFSKQKLKFLWWKVHLKTPGKVTITGTSQHWTPDLTNLMTRQLLEPSAVFSKKDAKDPVECNEADAQEFGERIAELAKIRKVMYFVFTFSDGTDPSAIKCSIGLRG</sequence>
<dbReference type="GO" id="GO:0007608">
    <property type="term" value="P:sensory perception of smell"/>
    <property type="evidence" value="ECO:0007669"/>
    <property type="project" value="InterPro"/>
</dbReference>
<reference evidence="1" key="3">
    <citation type="submission" date="2016-05" db="EMBL/GenBank/DDBJ databases">
        <title>WGS assembly of Xenopus tropicalis.</title>
        <authorList>
            <person name="Sessions A."/>
            <person name="Jenkins J."/>
            <person name="Mitros T."/>
            <person name="Lyons J.T."/>
            <person name="Dichmann D.S."/>
            <person name="Robert J."/>
            <person name="Harland R.M."/>
            <person name="Rokhsar D.S."/>
        </authorList>
    </citation>
    <scope>NUCLEOTIDE SEQUENCE</scope>
    <source>
        <strain evidence="1">Nigerian</strain>
    </source>
</reference>
<dbReference type="InterPro" id="IPR009103">
    <property type="entry name" value="Olfactory_marker"/>
</dbReference>
<dbReference type="STRING" id="8364.ENSXETP00000000525"/>
<reference evidence="1" key="1">
    <citation type="submission" date="2009-11" db="EMBL/GenBank/DDBJ databases">
        <authorList>
            <consortium name="US DOE Joint Genome Institute (JGI-PGF)"/>
            <person name="Ottilar R."/>
            <person name="Schmutz J."/>
            <person name="Salamov A."/>
            <person name="Cheng J.F."/>
            <person name="Lucas S."/>
            <person name="Pitluck S."/>
            <person name="Gundlach H."/>
            <person name="Guo Y."/>
            <person name="Haberer G."/>
            <person name="Nasrallah J."/>
            <person name="Mayer K.F.X."/>
            <person name="van de Peer Y."/>
            <person name="Weigel D."/>
            <person name="Grigoriev I.V."/>
        </authorList>
    </citation>
    <scope>NUCLEOTIDE SEQUENCE</scope>
    <source>
        <strain evidence="1">Nigerian</strain>
    </source>
</reference>
<reference evidence="1" key="2">
    <citation type="journal article" date="2010" name="Science">
        <title>The genome of the Western clawed frog Xenopus tropicalis.</title>
        <authorList>
            <person name="Hellsten U."/>
            <person name="Harland R.M."/>
            <person name="Gilchrist M.J."/>
            <person name="Hendrix D."/>
            <person name="Jurka J."/>
            <person name="Kapitonov V."/>
            <person name="Ovcharenko I."/>
            <person name="Putnam N.H."/>
            <person name="Shu S."/>
            <person name="Taher L."/>
            <person name="Blitz I.L."/>
            <person name="Blumberg B."/>
            <person name="Dichmann D.S."/>
            <person name="Dubchak I."/>
            <person name="Amaya E."/>
            <person name="Detter J.C."/>
            <person name="Fletcher R."/>
            <person name="Gerhard D.S."/>
            <person name="Goodstein D."/>
            <person name="Graves T."/>
            <person name="Grigoriev I.V."/>
            <person name="Grimwood J."/>
            <person name="Kawashima T."/>
            <person name="Lindquist E."/>
            <person name="Lucas S.M."/>
            <person name="Mead P.E."/>
            <person name="Mitros T."/>
            <person name="Ogino H."/>
            <person name="Ohta Y."/>
            <person name="Poliakov A.V."/>
            <person name="Pollet N."/>
            <person name="Robert J."/>
            <person name="Salamov A."/>
            <person name="Sater A.K."/>
            <person name="Schmutz J."/>
            <person name="Terry A."/>
            <person name="Vize P.D."/>
            <person name="Warren W.C."/>
            <person name="Wells D."/>
            <person name="Wills A."/>
            <person name="Wilson R.K."/>
            <person name="Zimmerman L.B."/>
            <person name="Zorn A.M."/>
            <person name="Grainger R."/>
            <person name="Grammer T."/>
            <person name="Khokha M.K."/>
            <person name="Richardson P.M."/>
            <person name="Rokhsar D.S."/>
        </authorList>
    </citation>
    <scope>NUCLEOTIDE SEQUENCE [LARGE SCALE GENOMIC DNA]</scope>
    <source>
        <strain evidence="1">Nigerian</strain>
    </source>
</reference>
<dbReference type="Pfam" id="PF06554">
    <property type="entry name" value="Olfactory_mark"/>
    <property type="match status" value="1"/>
</dbReference>
<dbReference type="PANTHER" id="PTHR15357:SF0">
    <property type="entry name" value="OLFACTORY MARKER PROTEIN"/>
    <property type="match status" value="1"/>
</dbReference>
<evidence type="ECO:0000313" key="1">
    <source>
        <dbReference type="EMBL" id="OCA16161.1"/>
    </source>
</evidence>
<dbReference type="EMBL" id="KV460658">
    <property type="protein sequence ID" value="OCA16161.1"/>
    <property type="molecule type" value="Genomic_DNA"/>
</dbReference>
<dbReference type="AlphaFoldDB" id="A0A1B8XZU1"/>
<organism evidence="1">
    <name type="scientific">Xenopus tropicalis</name>
    <name type="common">Western clawed frog</name>
    <name type="synonym">Silurana tropicalis</name>
    <dbReference type="NCBI Taxonomy" id="8364"/>
    <lineage>
        <taxon>Eukaryota</taxon>
        <taxon>Metazoa</taxon>
        <taxon>Chordata</taxon>
        <taxon>Craniata</taxon>
        <taxon>Vertebrata</taxon>
        <taxon>Euteleostomi</taxon>
        <taxon>Amphibia</taxon>
        <taxon>Batrachia</taxon>
        <taxon>Anura</taxon>
        <taxon>Pipoidea</taxon>
        <taxon>Pipidae</taxon>
        <taxon>Xenopodinae</taxon>
        <taxon>Xenopus</taxon>
        <taxon>Silurana</taxon>
    </lineage>
</organism>
<name>A0A1B8XZU1_XENTR</name>
<dbReference type="InterPro" id="IPR036727">
    <property type="entry name" value="Olfactory_marker_sf"/>
</dbReference>
<dbReference type="PANTHER" id="PTHR15357">
    <property type="entry name" value="OLFACTORY MARKER PROTEIN"/>
    <property type="match status" value="1"/>
</dbReference>
<accession>A0A1B8XZU1</accession>
<proteinExistence type="predicted"/>
<dbReference type="SUPFAM" id="SSF63697">
    <property type="entry name" value="Olfactory marker protein"/>
    <property type="match status" value="1"/>
</dbReference>
<evidence type="ECO:0008006" key="2">
    <source>
        <dbReference type="Google" id="ProtNLM"/>
    </source>
</evidence>
<dbReference type="Gene3D" id="2.60.120.390">
    <property type="entry name" value="Olfactory marker"/>
    <property type="match status" value="1"/>
</dbReference>
<gene>
    <name evidence="1" type="ORF">XENTR_v90028685mg</name>
</gene>
<protein>
    <recommendedName>
        <fullName evidence="2">Olfactory marker protein</fullName>
    </recommendedName>
</protein>